<dbReference type="AlphaFoldDB" id="A0A024UGF9"/>
<gene>
    <name evidence="1" type="ORF">H310_04031</name>
</gene>
<protein>
    <submittedName>
        <fullName evidence="1">Uncharacterized protein</fullName>
    </submittedName>
</protein>
<name>A0A024UGF9_9STRA</name>
<dbReference type="OrthoDB" id="124324at2759"/>
<dbReference type="EMBL" id="KI913957">
    <property type="protein sequence ID" value="ETW04932.1"/>
    <property type="molecule type" value="Genomic_DNA"/>
</dbReference>
<evidence type="ECO:0000313" key="1">
    <source>
        <dbReference type="EMBL" id="ETW04932.1"/>
    </source>
</evidence>
<dbReference type="GeneID" id="20081081"/>
<dbReference type="VEuPathDB" id="FungiDB:H310_04031"/>
<sequence>MFMTVKSMKHCGSWDVVTTKFCVNSPTFSKRVTTFLTCILPYLKSKYIDNIAAKWTMEHLAATGQRFANSPAALYAVDATF</sequence>
<reference evidence="1" key="1">
    <citation type="submission" date="2013-12" db="EMBL/GenBank/DDBJ databases">
        <title>The Genome Sequence of Aphanomyces invadans NJM9701.</title>
        <authorList>
            <consortium name="The Broad Institute Genomics Platform"/>
            <person name="Russ C."/>
            <person name="Tyler B."/>
            <person name="van West P."/>
            <person name="Dieguez-Uribeondo J."/>
            <person name="Young S.K."/>
            <person name="Zeng Q."/>
            <person name="Gargeya S."/>
            <person name="Fitzgerald M."/>
            <person name="Abouelleil A."/>
            <person name="Alvarado L."/>
            <person name="Chapman S.B."/>
            <person name="Gainer-Dewar J."/>
            <person name="Goldberg J."/>
            <person name="Griggs A."/>
            <person name="Gujja S."/>
            <person name="Hansen M."/>
            <person name="Howarth C."/>
            <person name="Imamovic A."/>
            <person name="Ireland A."/>
            <person name="Larimer J."/>
            <person name="McCowan C."/>
            <person name="Murphy C."/>
            <person name="Pearson M."/>
            <person name="Poon T.W."/>
            <person name="Priest M."/>
            <person name="Roberts A."/>
            <person name="Saif S."/>
            <person name="Shea T."/>
            <person name="Sykes S."/>
            <person name="Wortman J."/>
            <person name="Nusbaum C."/>
            <person name="Birren B."/>
        </authorList>
    </citation>
    <scope>NUCLEOTIDE SEQUENCE [LARGE SCALE GENOMIC DNA]</scope>
    <source>
        <strain evidence="1">NJM9701</strain>
    </source>
</reference>
<organism evidence="1">
    <name type="scientific">Aphanomyces invadans</name>
    <dbReference type="NCBI Taxonomy" id="157072"/>
    <lineage>
        <taxon>Eukaryota</taxon>
        <taxon>Sar</taxon>
        <taxon>Stramenopiles</taxon>
        <taxon>Oomycota</taxon>
        <taxon>Saprolegniomycetes</taxon>
        <taxon>Saprolegniales</taxon>
        <taxon>Verrucalvaceae</taxon>
        <taxon>Aphanomyces</taxon>
    </lineage>
</organism>
<accession>A0A024UGF9</accession>
<dbReference type="RefSeq" id="XP_008866370.1">
    <property type="nucleotide sequence ID" value="XM_008868148.1"/>
</dbReference>
<proteinExistence type="predicted"/>